<dbReference type="Pfam" id="PF01713">
    <property type="entry name" value="Smr"/>
    <property type="match status" value="1"/>
</dbReference>
<dbReference type="EMBL" id="FNVE01000003">
    <property type="protein sequence ID" value="SEG09798.1"/>
    <property type="molecule type" value="Genomic_DNA"/>
</dbReference>
<dbReference type="GO" id="GO:0004520">
    <property type="term" value="F:DNA endonuclease activity"/>
    <property type="evidence" value="ECO:0007669"/>
    <property type="project" value="TreeGrafter"/>
</dbReference>
<dbReference type="PANTHER" id="PTHR35562">
    <property type="entry name" value="DNA ENDONUCLEASE SMRA-RELATED"/>
    <property type="match status" value="1"/>
</dbReference>
<accession>A0AAQ1G6B3</accession>
<proteinExistence type="predicted"/>
<protein>
    <submittedName>
        <fullName evidence="2">DNA-nicking endonuclease, Smr domain</fullName>
    </submittedName>
</protein>
<sequence length="194" mass="21905">MISSMTQDSFSDDDLDLFRQAVKGARPIKHQQADVGKPPRDRANIAASRQRATVRQNEVVVDGLSDQFVIDVDPEQELAWASNGVQDSQLRKLKQAHIPFDGSIDLHGLTIERAREQLWAFLAEAVKQEIRCVRVTHGKARRLDGRKPMMKSHVNTWLRQHDSVLAFASCIPRHGGTGSVYVLLRRTMLEGRDD</sequence>
<dbReference type="Proteomes" id="UP000243518">
    <property type="component" value="Unassembled WGS sequence"/>
</dbReference>
<dbReference type="SUPFAM" id="SSF160443">
    <property type="entry name" value="SMR domain-like"/>
    <property type="match status" value="1"/>
</dbReference>
<organism evidence="2 3">
    <name type="scientific">Halopseudomonas aestusnigri</name>
    <dbReference type="NCBI Taxonomy" id="857252"/>
    <lineage>
        <taxon>Bacteria</taxon>
        <taxon>Pseudomonadati</taxon>
        <taxon>Pseudomonadota</taxon>
        <taxon>Gammaproteobacteria</taxon>
        <taxon>Pseudomonadales</taxon>
        <taxon>Pseudomonadaceae</taxon>
        <taxon>Halopseudomonas</taxon>
    </lineage>
</organism>
<reference evidence="2 3" key="1">
    <citation type="submission" date="2016-10" db="EMBL/GenBank/DDBJ databases">
        <authorList>
            <person name="Varghese N."/>
            <person name="Submissions S."/>
        </authorList>
    </citation>
    <scope>NUCLEOTIDE SEQUENCE [LARGE SCALE GENOMIC DNA]</scope>
    <source>
        <strain evidence="2 3">CECT 8317</strain>
    </source>
</reference>
<comment type="caution">
    <text evidence="2">The sequence shown here is derived from an EMBL/GenBank/DDBJ whole genome shotgun (WGS) entry which is preliminary data.</text>
</comment>
<gene>
    <name evidence="2" type="ORF">SAMN05216586_103206</name>
</gene>
<feature type="domain" description="Smr" evidence="1">
    <location>
        <begin position="104"/>
        <end position="185"/>
    </location>
</feature>
<dbReference type="InterPro" id="IPR002625">
    <property type="entry name" value="Smr_dom"/>
</dbReference>
<dbReference type="PROSITE" id="PS50828">
    <property type="entry name" value="SMR"/>
    <property type="match status" value="1"/>
</dbReference>
<dbReference type="InterPro" id="IPR036063">
    <property type="entry name" value="Smr_dom_sf"/>
</dbReference>
<keyword evidence="3" id="KW-1185">Reference proteome</keyword>
<evidence type="ECO:0000259" key="1">
    <source>
        <dbReference type="PROSITE" id="PS50828"/>
    </source>
</evidence>
<dbReference type="SMART" id="SM00463">
    <property type="entry name" value="SMR"/>
    <property type="match status" value="1"/>
</dbReference>
<keyword evidence="2" id="KW-0255">Endonuclease</keyword>
<evidence type="ECO:0000313" key="2">
    <source>
        <dbReference type="EMBL" id="SEG09798.1"/>
    </source>
</evidence>
<keyword evidence="2" id="KW-0378">Hydrolase</keyword>
<evidence type="ECO:0000313" key="3">
    <source>
        <dbReference type="Proteomes" id="UP000243518"/>
    </source>
</evidence>
<dbReference type="PANTHER" id="PTHR35562:SF2">
    <property type="entry name" value="DNA ENDONUCLEASE SMRA-RELATED"/>
    <property type="match status" value="1"/>
</dbReference>
<dbReference type="Gene3D" id="3.30.1370.110">
    <property type="match status" value="1"/>
</dbReference>
<keyword evidence="2" id="KW-0540">Nuclease</keyword>
<dbReference type="AlphaFoldDB" id="A0AAQ1G6B3"/>
<name>A0AAQ1G6B3_9GAMM</name>